<keyword evidence="3" id="KW-1185">Reference proteome</keyword>
<dbReference type="Proteomes" id="UP000245590">
    <property type="component" value="Unassembled WGS sequence"/>
</dbReference>
<dbReference type="InterPro" id="IPR041581">
    <property type="entry name" value="Glyoxalase_6"/>
</dbReference>
<feature type="domain" description="Glyoxalase-like" evidence="1">
    <location>
        <begin position="6"/>
        <end position="118"/>
    </location>
</feature>
<dbReference type="AlphaFoldDB" id="A0A2U2RJQ3"/>
<evidence type="ECO:0000313" key="2">
    <source>
        <dbReference type="EMBL" id="PWH06061.1"/>
    </source>
</evidence>
<comment type="caution">
    <text evidence="2">The sequence shown here is derived from an EMBL/GenBank/DDBJ whole genome shotgun (WGS) entry which is preliminary data.</text>
</comment>
<gene>
    <name evidence="2" type="ORF">DEO23_09610</name>
</gene>
<dbReference type="OrthoDB" id="5524593at2"/>
<evidence type="ECO:0000259" key="1">
    <source>
        <dbReference type="Pfam" id="PF18029"/>
    </source>
</evidence>
<dbReference type="EMBL" id="QFKX01000003">
    <property type="protein sequence ID" value="PWH06061.1"/>
    <property type="molecule type" value="Genomic_DNA"/>
</dbReference>
<evidence type="ECO:0000313" key="3">
    <source>
        <dbReference type="Proteomes" id="UP000245590"/>
    </source>
</evidence>
<proteinExistence type="predicted"/>
<accession>A0A2U2RJQ3</accession>
<protein>
    <submittedName>
        <fullName evidence="2">Glyoxalase-like domain protein</fullName>
    </submittedName>
</protein>
<dbReference type="Gene3D" id="3.10.180.10">
    <property type="entry name" value="2,3-Dihydroxybiphenyl 1,2-Dioxygenase, domain 1"/>
    <property type="match status" value="2"/>
</dbReference>
<dbReference type="Pfam" id="PF18029">
    <property type="entry name" value="Glyoxalase_6"/>
    <property type="match status" value="2"/>
</dbReference>
<feature type="domain" description="Glyoxalase-like" evidence="1">
    <location>
        <begin position="135"/>
        <end position="245"/>
    </location>
</feature>
<sequence>MYLENIVVDALDPRALGSFWEALLGTRRLTDGPEGLETRLHLSPAGGEDGPFLDLCFQPVPEPPREPLRLHLDLLGGSRQEQVVARARDLGARPLDIGQGAVPWVVLGDVEGNPFCVMEEREVYSGTGPIAALPLDSADPARDADFWSRLTGWVATDGVAGASLRHPSGVGPLLELCQEPAPKPGSLADGGKNRMHLDVRLEAGEDADAVAAEILARGGQGLDPDWGELPWRVFTDPSGNEFCVLPASSGD</sequence>
<dbReference type="RefSeq" id="WP_109275808.1">
    <property type="nucleotide sequence ID" value="NZ_QFKX01000003.1"/>
</dbReference>
<dbReference type="PANTHER" id="PTHR35908">
    <property type="entry name" value="HYPOTHETICAL FUSION PROTEIN"/>
    <property type="match status" value="1"/>
</dbReference>
<dbReference type="InterPro" id="IPR029068">
    <property type="entry name" value="Glyas_Bleomycin-R_OHBP_Dase"/>
</dbReference>
<name>A0A2U2RJQ3_9MICO</name>
<dbReference type="SUPFAM" id="SSF54593">
    <property type="entry name" value="Glyoxalase/Bleomycin resistance protein/Dihydroxybiphenyl dioxygenase"/>
    <property type="match status" value="2"/>
</dbReference>
<dbReference type="PANTHER" id="PTHR35908:SF1">
    <property type="entry name" value="CONSERVED PROTEIN"/>
    <property type="match status" value="1"/>
</dbReference>
<reference evidence="2 3" key="1">
    <citation type="submission" date="2018-05" db="EMBL/GenBank/DDBJ databases">
        <title>Brachybacterium sp. M1HQ-2T, whole genome shotgun sequence.</title>
        <authorList>
            <person name="Tuo L."/>
        </authorList>
    </citation>
    <scope>NUCLEOTIDE SEQUENCE [LARGE SCALE GENOMIC DNA]</scope>
    <source>
        <strain evidence="2 3">M1HQ-2</strain>
    </source>
</reference>
<organism evidence="2 3">
    <name type="scientific">Brachybacterium endophyticum</name>
    <dbReference type="NCBI Taxonomy" id="2182385"/>
    <lineage>
        <taxon>Bacteria</taxon>
        <taxon>Bacillati</taxon>
        <taxon>Actinomycetota</taxon>
        <taxon>Actinomycetes</taxon>
        <taxon>Micrococcales</taxon>
        <taxon>Dermabacteraceae</taxon>
        <taxon>Brachybacterium</taxon>
    </lineage>
</organism>